<evidence type="ECO:0000313" key="1">
    <source>
        <dbReference type="EMBL" id="WWT31390.1"/>
    </source>
</evidence>
<dbReference type="EMBL" id="CP146275">
    <property type="protein sequence ID" value="WWT31390.1"/>
    <property type="molecule type" value="Genomic_DNA"/>
</dbReference>
<accession>A0ABZ2I1E9</accession>
<sequence length="59" mass="6679">MDKKDYSVAARVNRVNGRAVSRSGRVSLTDAEALYDRALGRIRPAPIPQRRRRRKADGQ</sequence>
<dbReference type="Proteomes" id="UP001369958">
    <property type="component" value="Chromosome"/>
</dbReference>
<protein>
    <submittedName>
        <fullName evidence="1">Uncharacterized protein</fullName>
    </submittedName>
</protein>
<organism evidence="1 2">
    <name type="scientific">Pelagibacterium nitratireducens</name>
    <dbReference type="NCBI Taxonomy" id="1046114"/>
    <lineage>
        <taxon>Bacteria</taxon>
        <taxon>Pseudomonadati</taxon>
        <taxon>Pseudomonadota</taxon>
        <taxon>Alphaproteobacteria</taxon>
        <taxon>Hyphomicrobiales</taxon>
        <taxon>Devosiaceae</taxon>
        <taxon>Pelagibacterium</taxon>
    </lineage>
</organism>
<evidence type="ECO:0000313" key="2">
    <source>
        <dbReference type="Proteomes" id="UP001369958"/>
    </source>
</evidence>
<name>A0ABZ2I1E9_9HYPH</name>
<gene>
    <name evidence="1" type="ORF">V6617_10115</name>
</gene>
<reference evidence="1 2" key="1">
    <citation type="submission" date="2024-02" db="EMBL/GenBank/DDBJ databases">
        <title>Complete genome sequence of Pelagibacterium nitratireducens ZH15.</title>
        <authorList>
            <person name="Zhao L.H."/>
        </authorList>
    </citation>
    <scope>NUCLEOTIDE SEQUENCE [LARGE SCALE GENOMIC DNA]</scope>
    <source>
        <strain evidence="1 2">ZH15</strain>
    </source>
</reference>
<keyword evidence="2" id="KW-1185">Reference proteome</keyword>
<dbReference type="RefSeq" id="WP_338606860.1">
    <property type="nucleotide sequence ID" value="NZ_CP146275.1"/>
</dbReference>
<proteinExistence type="predicted"/>